<feature type="transmembrane region" description="Helical" evidence="8">
    <location>
        <begin position="369"/>
        <end position="390"/>
    </location>
</feature>
<dbReference type="InterPro" id="IPR036259">
    <property type="entry name" value="MFS_trans_sf"/>
</dbReference>
<evidence type="ECO:0000256" key="7">
    <source>
        <dbReference type="SAM" id="MobiDB-lite"/>
    </source>
</evidence>
<organism evidence="10 11">
    <name type="scientific">Cellulosimicrobium funkei</name>
    <dbReference type="NCBI Taxonomy" id="264251"/>
    <lineage>
        <taxon>Bacteria</taxon>
        <taxon>Bacillati</taxon>
        <taxon>Actinomycetota</taxon>
        <taxon>Actinomycetes</taxon>
        <taxon>Micrococcales</taxon>
        <taxon>Promicromonosporaceae</taxon>
        <taxon>Cellulosimicrobium</taxon>
    </lineage>
</organism>
<comment type="subcellular location">
    <subcellularLocation>
        <location evidence="1">Cell membrane</location>
        <topology evidence="1">Multi-pass membrane protein</topology>
    </subcellularLocation>
</comment>
<feature type="transmembrane region" description="Helical" evidence="8">
    <location>
        <begin position="156"/>
        <end position="181"/>
    </location>
</feature>
<evidence type="ECO:0000259" key="9">
    <source>
        <dbReference type="PROSITE" id="PS50850"/>
    </source>
</evidence>
<protein>
    <submittedName>
        <fullName evidence="10">MFS transporter</fullName>
    </submittedName>
</protein>
<dbReference type="PANTHER" id="PTHR23513">
    <property type="entry name" value="INTEGRAL MEMBRANE EFFLUX PROTEIN-RELATED"/>
    <property type="match status" value="1"/>
</dbReference>
<feature type="transmembrane region" description="Helical" evidence="8">
    <location>
        <begin position="79"/>
        <end position="104"/>
    </location>
</feature>
<reference evidence="10 11" key="1">
    <citation type="submission" date="2014-05" db="EMBL/GenBank/DDBJ databases">
        <title>Cellulosimicrobium funkei U11 genome.</title>
        <authorList>
            <person name="Hu C."/>
            <person name="Gong Y."/>
            <person name="Wan W."/>
            <person name="Jiang M."/>
        </authorList>
    </citation>
    <scope>NUCLEOTIDE SEQUENCE [LARGE SCALE GENOMIC DNA]</scope>
    <source>
        <strain evidence="10 11">U11</strain>
    </source>
</reference>
<dbReference type="AlphaFoldDB" id="A0A0H2L7R2"/>
<evidence type="ECO:0000256" key="4">
    <source>
        <dbReference type="ARBA" id="ARBA00022692"/>
    </source>
</evidence>
<dbReference type="Proteomes" id="UP000035265">
    <property type="component" value="Unassembled WGS sequence"/>
</dbReference>
<evidence type="ECO:0000313" key="10">
    <source>
        <dbReference type="EMBL" id="KLN36242.1"/>
    </source>
</evidence>
<evidence type="ECO:0000256" key="5">
    <source>
        <dbReference type="ARBA" id="ARBA00022989"/>
    </source>
</evidence>
<gene>
    <name evidence="10" type="ORF">FB00_04390</name>
</gene>
<feature type="domain" description="Major facilitator superfamily (MFS) profile" evidence="9">
    <location>
        <begin position="4"/>
        <end position="395"/>
    </location>
</feature>
<dbReference type="PATRIC" id="fig|264251.5.peg.907"/>
<evidence type="ECO:0000256" key="6">
    <source>
        <dbReference type="ARBA" id="ARBA00023136"/>
    </source>
</evidence>
<dbReference type="CDD" id="cd06173">
    <property type="entry name" value="MFS_MefA_like"/>
    <property type="match status" value="1"/>
</dbReference>
<dbReference type="EMBL" id="JNBQ01000002">
    <property type="protein sequence ID" value="KLN36242.1"/>
    <property type="molecule type" value="Genomic_DNA"/>
</dbReference>
<dbReference type="Gene3D" id="1.20.1250.20">
    <property type="entry name" value="MFS general substrate transporter like domains"/>
    <property type="match status" value="1"/>
</dbReference>
<feature type="transmembrane region" description="Helical" evidence="8">
    <location>
        <begin position="216"/>
        <end position="240"/>
    </location>
</feature>
<dbReference type="SUPFAM" id="SSF103473">
    <property type="entry name" value="MFS general substrate transporter"/>
    <property type="match status" value="1"/>
</dbReference>
<feature type="compositionally biased region" description="Basic and acidic residues" evidence="7">
    <location>
        <begin position="401"/>
        <end position="413"/>
    </location>
</feature>
<evidence type="ECO:0000313" key="11">
    <source>
        <dbReference type="Proteomes" id="UP000035265"/>
    </source>
</evidence>
<keyword evidence="4 8" id="KW-0812">Transmembrane</keyword>
<sequence>MGAPFRRLWTASTVSNLADGVLKVALPLVAVRYTDSPALVAGLTFALTLPWLLFALPAGALADRLDRRHAMIGANVARALLVVALAAVALVPDAGSIAALYVVAFGVGVTETLYDTSAQSILPQVVPRTALPRANGRLYAAELTANQFVGPPLGGLLVAAGAAVAFGLPGALWALAVGLLVGLPGSYRPERTTRTTLRADIAEGLRFLWHDRILRTLALMVGGINFASNAAFAIFVLFAVGPDSPLGLSEPAYGVLLTTTAVGAFAGSFVAERVVVLVGRARSLALTVLSTVALVGVPAVTTNAWVIGAVYAVGGAGIAVWNVVTVSLRQRITPDALLGRLNSCYRLVAWGTMPLGAAVGGLLGEVFGLRSVFVVMAAVSATTLLGMLVVDDRAMDAAEQAADERAGVGERAVEPAAGPVTED</sequence>
<keyword evidence="3" id="KW-1003">Cell membrane</keyword>
<feature type="transmembrane region" description="Helical" evidence="8">
    <location>
        <begin position="306"/>
        <end position="324"/>
    </location>
</feature>
<feature type="region of interest" description="Disordered" evidence="7">
    <location>
        <begin position="401"/>
        <end position="423"/>
    </location>
</feature>
<keyword evidence="6 8" id="KW-0472">Membrane</keyword>
<dbReference type="PANTHER" id="PTHR23513:SF6">
    <property type="entry name" value="MAJOR FACILITATOR SUPERFAMILY ASSOCIATED DOMAIN-CONTAINING PROTEIN"/>
    <property type="match status" value="1"/>
</dbReference>
<feature type="transmembrane region" description="Helical" evidence="8">
    <location>
        <begin position="344"/>
        <end position="363"/>
    </location>
</feature>
<keyword evidence="5 8" id="KW-1133">Transmembrane helix</keyword>
<dbReference type="STRING" id="264251.FB00_04390"/>
<feature type="transmembrane region" description="Helical" evidence="8">
    <location>
        <begin position="252"/>
        <end position="271"/>
    </location>
</feature>
<dbReference type="Pfam" id="PF05977">
    <property type="entry name" value="MFS_3"/>
    <property type="match status" value="1"/>
</dbReference>
<dbReference type="InterPro" id="IPR020846">
    <property type="entry name" value="MFS_dom"/>
</dbReference>
<comment type="caution">
    <text evidence="10">The sequence shown here is derived from an EMBL/GenBank/DDBJ whole genome shotgun (WGS) entry which is preliminary data.</text>
</comment>
<evidence type="ECO:0000256" key="8">
    <source>
        <dbReference type="SAM" id="Phobius"/>
    </source>
</evidence>
<feature type="transmembrane region" description="Helical" evidence="8">
    <location>
        <begin position="283"/>
        <end position="300"/>
    </location>
</feature>
<keyword evidence="11" id="KW-1185">Reference proteome</keyword>
<evidence type="ECO:0000256" key="2">
    <source>
        <dbReference type="ARBA" id="ARBA00022448"/>
    </source>
</evidence>
<dbReference type="InterPro" id="IPR010290">
    <property type="entry name" value="TM_effector"/>
</dbReference>
<dbReference type="GO" id="GO:0005886">
    <property type="term" value="C:plasma membrane"/>
    <property type="evidence" value="ECO:0007669"/>
    <property type="project" value="UniProtKB-SubCell"/>
</dbReference>
<evidence type="ECO:0000256" key="1">
    <source>
        <dbReference type="ARBA" id="ARBA00004651"/>
    </source>
</evidence>
<proteinExistence type="predicted"/>
<dbReference type="GO" id="GO:0022857">
    <property type="term" value="F:transmembrane transporter activity"/>
    <property type="evidence" value="ECO:0007669"/>
    <property type="project" value="InterPro"/>
</dbReference>
<feature type="transmembrane region" description="Helical" evidence="8">
    <location>
        <begin position="38"/>
        <end position="58"/>
    </location>
</feature>
<dbReference type="PROSITE" id="PS50850">
    <property type="entry name" value="MFS"/>
    <property type="match status" value="1"/>
</dbReference>
<evidence type="ECO:0000256" key="3">
    <source>
        <dbReference type="ARBA" id="ARBA00022475"/>
    </source>
</evidence>
<accession>A0A0H2L7R2</accession>
<keyword evidence="2" id="KW-0813">Transport</keyword>
<name>A0A0H2L7R2_9MICO</name>